<gene>
    <name evidence="1" type="ORF">AVDCRST_MAG85-1747</name>
</gene>
<dbReference type="AlphaFoldDB" id="A0A6J4SJ69"/>
<name>A0A6J4SJ69_9ACTN</name>
<organism evidence="1">
    <name type="scientific">uncultured Solirubrobacteraceae bacterium</name>
    <dbReference type="NCBI Taxonomy" id="1162706"/>
    <lineage>
        <taxon>Bacteria</taxon>
        <taxon>Bacillati</taxon>
        <taxon>Actinomycetota</taxon>
        <taxon>Thermoleophilia</taxon>
        <taxon>Solirubrobacterales</taxon>
        <taxon>Solirubrobacteraceae</taxon>
        <taxon>environmental samples</taxon>
    </lineage>
</organism>
<dbReference type="Gene3D" id="3.90.550.10">
    <property type="entry name" value="Spore Coat Polysaccharide Biosynthesis Protein SpsA, Chain A"/>
    <property type="match status" value="1"/>
</dbReference>
<evidence type="ECO:0008006" key="2">
    <source>
        <dbReference type="Google" id="ProtNLM"/>
    </source>
</evidence>
<accession>A0A6J4SJ69</accession>
<evidence type="ECO:0000313" key="1">
    <source>
        <dbReference type="EMBL" id="CAA9500918.1"/>
    </source>
</evidence>
<dbReference type="EMBL" id="CADCVT010000191">
    <property type="protein sequence ID" value="CAA9500918.1"/>
    <property type="molecule type" value="Genomic_DNA"/>
</dbReference>
<proteinExistence type="predicted"/>
<dbReference type="SUPFAM" id="SSF53448">
    <property type="entry name" value="Nucleotide-diphospho-sugar transferases"/>
    <property type="match status" value="1"/>
</dbReference>
<reference evidence="1" key="1">
    <citation type="submission" date="2020-02" db="EMBL/GenBank/DDBJ databases">
        <authorList>
            <person name="Meier V. D."/>
        </authorList>
    </citation>
    <scope>NUCLEOTIDE SEQUENCE</scope>
    <source>
        <strain evidence="1">AVDCRST_MAG85</strain>
    </source>
</reference>
<dbReference type="InterPro" id="IPR029044">
    <property type="entry name" value="Nucleotide-diphossugar_trans"/>
</dbReference>
<sequence length="249" mass="26366">MSIAVCAVVRDPGPDALAAVQAQSFAPEHLVSHRGSWHDAVAEAPTRDADWLWLLEGDAVPEPGALEALVAPLRDPAGLPAPALLSSRVAASGGGPHPSSTPWIPLLDRAVVIAAAQHRVASLRLARWGSMLVHRNAIAEHGPPLSDFAGGADDLEWTARILREGHGYLVPRSLVTRPAAPGGTVLSADEVRDRVRMLRGERWIAQEPVWFAFMLGVDATREIRAAPRPRTAGRLARGVAAGLASIARG</sequence>
<protein>
    <recommendedName>
        <fullName evidence="2">Glycosyltransferase 2-like domain-containing protein</fullName>
    </recommendedName>
</protein>